<accession>A0A4R5D6H2</accession>
<dbReference type="GO" id="GO:0046872">
    <property type="term" value="F:metal ion binding"/>
    <property type="evidence" value="ECO:0007669"/>
    <property type="project" value="InterPro"/>
</dbReference>
<dbReference type="NCBIfam" id="TIGR03086">
    <property type="entry name" value="TIGR03086 family metal-binding protein"/>
    <property type="match status" value="1"/>
</dbReference>
<dbReference type="InterPro" id="IPR017517">
    <property type="entry name" value="Maleyloyr_isom"/>
</dbReference>
<dbReference type="SUPFAM" id="SSF109854">
    <property type="entry name" value="DinB/YfiT-like putative metalloenzymes"/>
    <property type="match status" value="1"/>
</dbReference>
<dbReference type="InterPro" id="IPR024344">
    <property type="entry name" value="MDMPI_metal-binding"/>
</dbReference>
<evidence type="ECO:0000259" key="2">
    <source>
        <dbReference type="Pfam" id="PF11716"/>
    </source>
</evidence>
<name>A0A4R5D6H2_9ACTN</name>
<dbReference type="NCBIfam" id="TIGR03083">
    <property type="entry name" value="maleylpyruvate isomerase family mycothiol-dependent enzyme"/>
    <property type="match status" value="1"/>
</dbReference>
<feature type="region of interest" description="Disordered" evidence="1">
    <location>
        <begin position="1"/>
        <end position="21"/>
    </location>
</feature>
<dbReference type="EMBL" id="SMKZ01000020">
    <property type="protein sequence ID" value="TDE09102.1"/>
    <property type="molecule type" value="Genomic_DNA"/>
</dbReference>
<reference evidence="3 4" key="1">
    <citation type="submission" date="2019-03" db="EMBL/GenBank/DDBJ databases">
        <title>Draft genome sequences of novel Actinobacteria.</title>
        <authorList>
            <person name="Sahin N."/>
            <person name="Ay H."/>
            <person name="Saygin H."/>
        </authorList>
    </citation>
    <scope>NUCLEOTIDE SEQUENCE [LARGE SCALE GENOMIC DNA]</scope>
    <source>
        <strain evidence="3 4">5K138</strain>
    </source>
</reference>
<evidence type="ECO:0000313" key="4">
    <source>
        <dbReference type="Proteomes" id="UP000294739"/>
    </source>
</evidence>
<comment type="caution">
    <text evidence="3">The sequence shown here is derived from an EMBL/GenBank/DDBJ whole genome shotgun (WGS) entry which is preliminary data.</text>
</comment>
<protein>
    <submittedName>
        <fullName evidence="3">TIGR03086 family protein</fullName>
    </submittedName>
</protein>
<dbReference type="InterPro" id="IPR034660">
    <property type="entry name" value="DinB/YfiT-like"/>
</dbReference>
<sequence>MTGPPGPEDGSGPAGAGPAGADAASGVELLERAVAYALGSLNLVAPALMVRPTPCAGWDLRTLLWHVDDSLTALCEAAGSGSLAVDAVPAATGDLDPVEAVKASACRLLGRCAAADGPAVVSVGGHRLGLDVVAGTGALEIAVHGWDVARACGHDRPLPPSFAADLLELARLLVTDADRPARFAAPITVAATDGPGDQLVAFLGRSPRPQRP</sequence>
<feature type="domain" description="Mycothiol-dependent maleylpyruvate isomerase metal-binding" evidence="2">
    <location>
        <begin position="41"/>
        <end position="149"/>
    </location>
</feature>
<dbReference type="Proteomes" id="UP000294739">
    <property type="component" value="Unassembled WGS sequence"/>
</dbReference>
<evidence type="ECO:0000313" key="3">
    <source>
        <dbReference type="EMBL" id="TDE09102.1"/>
    </source>
</evidence>
<dbReference type="AlphaFoldDB" id="A0A4R5D6H2"/>
<gene>
    <name evidence="3" type="ORF">E1269_15415</name>
</gene>
<dbReference type="OrthoDB" id="5185819at2"/>
<dbReference type="Gene3D" id="1.20.120.450">
    <property type="entry name" value="dinb family like domain"/>
    <property type="match status" value="1"/>
</dbReference>
<keyword evidence="4" id="KW-1185">Reference proteome</keyword>
<evidence type="ECO:0000256" key="1">
    <source>
        <dbReference type="SAM" id="MobiDB-lite"/>
    </source>
</evidence>
<dbReference type="InParanoid" id="A0A4R5D6H2"/>
<dbReference type="Pfam" id="PF11716">
    <property type="entry name" value="MDMPI_N"/>
    <property type="match status" value="1"/>
</dbReference>
<dbReference type="InterPro" id="IPR017520">
    <property type="entry name" value="CHP03086"/>
</dbReference>
<dbReference type="RefSeq" id="WP_131896005.1">
    <property type="nucleotide sequence ID" value="NZ_SMKZ01000020.1"/>
</dbReference>
<proteinExistence type="predicted"/>
<organism evidence="3 4">
    <name type="scientific">Jiangella asiatica</name>
    <dbReference type="NCBI Taxonomy" id="2530372"/>
    <lineage>
        <taxon>Bacteria</taxon>
        <taxon>Bacillati</taxon>
        <taxon>Actinomycetota</taxon>
        <taxon>Actinomycetes</taxon>
        <taxon>Jiangellales</taxon>
        <taxon>Jiangellaceae</taxon>
        <taxon>Jiangella</taxon>
    </lineage>
</organism>